<dbReference type="Gene3D" id="3.90.180.10">
    <property type="entry name" value="Medium-chain alcohol dehydrogenases, catalytic domain"/>
    <property type="match status" value="1"/>
</dbReference>
<dbReference type="InterPro" id="IPR013154">
    <property type="entry name" value="ADH-like_N"/>
</dbReference>
<comment type="caution">
    <text evidence="2">The sequence shown here is derived from an EMBL/GenBank/DDBJ whole genome shotgun (WGS) entry which is preliminary data.</text>
</comment>
<dbReference type="GO" id="GO:0016491">
    <property type="term" value="F:oxidoreductase activity"/>
    <property type="evidence" value="ECO:0007669"/>
    <property type="project" value="InterPro"/>
</dbReference>
<dbReference type="EMBL" id="RCDC01000004">
    <property type="protein sequence ID" value="RLK56402.1"/>
    <property type="molecule type" value="Genomic_DNA"/>
</dbReference>
<dbReference type="Pfam" id="PF08240">
    <property type="entry name" value="ADH_N"/>
    <property type="match status" value="1"/>
</dbReference>
<protein>
    <submittedName>
        <fullName evidence="2">NADPH:quinone reductase-like Zn-dependent oxidoreductase</fullName>
    </submittedName>
</protein>
<feature type="domain" description="Enoyl reductase (ER)" evidence="1">
    <location>
        <begin position="24"/>
        <end position="349"/>
    </location>
</feature>
<dbReference type="InterPro" id="IPR052711">
    <property type="entry name" value="Zinc_ADH-like"/>
</dbReference>
<dbReference type="InterPro" id="IPR036291">
    <property type="entry name" value="NAD(P)-bd_dom_sf"/>
</dbReference>
<evidence type="ECO:0000259" key="1">
    <source>
        <dbReference type="SMART" id="SM00829"/>
    </source>
</evidence>
<dbReference type="SUPFAM" id="SSF50129">
    <property type="entry name" value="GroES-like"/>
    <property type="match status" value="1"/>
</dbReference>
<sequence>MMRGARELNMTNTMMKVWQLPATGLSHLEMVQRPIPAPGPNELLVKVAAVSLNYRDTLVINRALLQDHPAMPFVPVSDMAGAVVATGAGTTRFKAGDRIVGNFWTQWLDDDPPVEMLRHGLSLGGPLPGMLAEYVVIHEDAAVHSPSSLTDEEACTLPVAALTAWFALTEAADVRAGQTVVVQGTGGVSLFGLQFASALGARVIVTSRSDDKLSRARSLGAWATINALQTPDWAHAVVKLTEGEGAHHILEMIGGDNLRQSVEALAGGGHILQIGFMEDAELRLPAIPLQLRRATLRGVSVGHRRSFQEMNHAIDSFGIKPVIDQVFSFSEALVAFKRLEDGAFGKVVIRVY</sequence>
<dbReference type="PANTHER" id="PTHR45033">
    <property type="match status" value="1"/>
</dbReference>
<name>A0A498CS33_9GAMM</name>
<reference evidence="2 3" key="1">
    <citation type="submission" date="2018-10" db="EMBL/GenBank/DDBJ databases">
        <title>Comparative analysis of microorganisms from saline springs in Andes Mountain Range, Colombia.</title>
        <authorList>
            <person name="Rubin E."/>
        </authorList>
    </citation>
    <scope>NUCLEOTIDE SEQUENCE [LARGE SCALE GENOMIC DNA]</scope>
    <source>
        <strain evidence="2 3">USBA GBX 843</strain>
    </source>
</reference>
<dbReference type="SUPFAM" id="SSF51735">
    <property type="entry name" value="NAD(P)-binding Rossmann-fold domains"/>
    <property type="match status" value="1"/>
</dbReference>
<dbReference type="Proteomes" id="UP000274786">
    <property type="component" value="Unassembled WGS sequence"/>
</dbReference>
<organism evidence="2 3">
    <name type="scientific">Stenotrophomonas rhizophila</name>
    <dbReference type="NCBI Taxonomy" id="216778"/>
    <lineage>
        <taxon>Bacteria</taxon>
        <taxon>Pseudomonadati</taxon>
        <taxon>Pseudomonadota</taxon>
        <taxon>Gammaproteobacteria</taxon>
        <taxon>Lysobacterales</taxon>
        <taxon>Lysobacteraceae</taxon>
        <taxon>Stenotrophomonas</taxon>
    </lineage>
</organism>
<dbReference type="SMART" id="SM00829">
    <property type="entry name" value="PKS_ER"/>
    <property type="match status" value="1"/>
</dbReference>
<evidence type="ECO:0000313" key="2">
    <source>
        <dbReference type="EMBL" id="RLK56402.1"/>
    </source>
</evidence>
<dbReference type="InterPro" id="IPR013149">
    <property type="entry name" value="ADH-like_C"/>
</dbReference>
<dbReference type="Gene3D" id="3.40.50.720">
    <property type="entry name" value="NAD(P)-binding Rossmann-like Domain"/>
    <property type="match status" value="1"/>
</dbReference>
<accession>A0A498CS33</accession>
<proteinExistence type="predicted"/>
<dbReference type="PANTHER" id="PTHR45033:SF2">
    <property type="entry name" value="ZINC-TYPE ALCOHOL DEHYDROGENASE-LIKE PROTEIN C1773.06C"/>
    <property type="match status" value="1"/>
</dbReference>
<dbReference type="InterPro" id="IPR011032">
    <property type="entry name" value="GroES-like_sf"/>
</dbReference>
<dbReference type="CDD" id="cd08276">
    <property type="entry name" value="MDR7"/>
    <property type="match status" value="1"/>
</dbReference>
<evidence type="ECO:0000313" key="3">
    <source>
        <dbReference type="Proteomes" id="UP000274786"/>
    </source>
</evidence>
<dbReference type="InterPro" id="IPR020843">
    <property type="entry name" value="ER"/>
</dbReference>
<gene>
    <name evidence="2" type="ORF">BCL79_0788</name>
</gene>
<dbReference type="Pfam" id="PF00107">
    <property type="entry name" value="ADH_zinc_N"/>
    <property type="match status" value="1"/>
</dbReference>
<dbReference type="AlphaFoldDB" id="A0A498CS33"/>